<evidence type="ECO:0000313" key="5">
    <source>
        <dbReference type="Proteomes" id="UP000219215"/>
    </source>
</evidence>
<evidence type="ECO:0000256" key="1">
    <source>
        <dbReference type="SAM" id="MobiDB-lite"/>
    </source>
</evidence>
<feature type="region of interest" description="Disordered" evidence="1">
    <location>
        <begin position="247"/>
        <end position="268"/>
    </location>
</feature>
<dbReference type="RefSeq" id="WP_097012702.1">
    <property type="nucleotide sequence ID" value="NZ_LT907975.1"/>
</dbReference>
<dbReference type="EMBL" id="LT907975">
    <property type="protein sequence ID" value="SOB59905.1"/>
    <property type="molecule type" value="Genomic_DNA"/>
</dbReference>
<proteinExistence type="predicted"/>
<feature type="signal peptide" evidence="2">
    <location>
        <begin position="1"/>
        <end position="19"/>
    </location>
</feature>
<feature type="domain" description="DUF3298" evidence="3">
    <location>
        <begin position="143"/>
        <end position="221"/>
    </location>
</feature>
<feature type="chain" id="PRO_5012271071" description="DUF3298 domain-containing protein" evidence="2">
    <location>
        <begin position="20"/>
        <end position="268"/>
    </location>
</feature>
<evidence type="ECO:0000313" key="4">
    <source>
        <dbReference type="EMBL" id="SOB59905.1"/>
    </source>
</evidence>
<feature type="compositionally biased region" description="Basic and acidic residues" evidence="1">
    <location>
        <begin position="247"/>
        <end position="257"/>
    </location>
</feature>
<dbReference type="AlphaFoldDB" id="A0A2C8FBU1"/>
<evidence type="ECO:0000259" key="3">
    <source>
        <dbReference type="Pfam" id="PF11738"/>
    </source>
</evidence>
<protein>
    <recommendedName>
        <fullName evidence="3">DUF3298 domain-containing protein</fullName>
    </recommendedName>
</protein>
<dbReference type="Pfam" id="PF11738">
    <property type="entry name" value="DUF3298"/>
    <property type="match status" value="1"/>
</dbReference>
<dbReference type="Gene3D" id="3.30.565.40">
    <property type="entry name" value="Fervidobacterium nodosum Rt17-B1 like"/>
    <property type="match status" value="1"/>
</dbReference>
<dbReference type="KEGG" id="pprf:DPRO_2995"/>
<accession>A0A2C8FBU1</accession>
<dbReference type="Proteomes" id="UP000219215">
    <property type="component" value="Chromosome DPRO"/>
</dbReference>
<sequence length="268" mass="29833">MRTIFYCFFILLITCPALAASPCATDAPCSPALVDSVIIDEETTGFDINVNYPVLCSEEATRTIRDAVLNGLNKFKLIHPDHDLTDFPHRYTMDTRYAVQSAANGRLASVLLHVSVYTGGAHGNHWPVTWLFEMGRGQQVFLSDIFTDAQQGLHAITPMVRQQLRDKLKEWTAEDMLLDGTTPVLSNYEDFLVSDEGMTFHFAHYQVAPYAAGEQTVFIPWADIRQLVRPEFMAVFLSGAEVSARNKANDKARRDSHGGPCSGLITTD</sequence>
<keyword evidence="5" id="KW-1185">Reference proteome</keyword>
<dbReference type="InterPro" id="IPR021729">
    <property type="entry name" value="DUF3298"/>
</dbReference>
<name>A0A2C8FBU1_9BACT</name>
<organism evidence="4 5">
    <name type="scientific">Pseudodesulfovibrio profundus</name>
    <dbReference type="NCBI Taxonomy" id="57320"/>
    <lineage>
        <taxon>Bacteria</taxon>
        <taxon>Pseudomonadati</taxon>
        <taxon>Thermodesulfobacteriota</taxon>
        <taxon>Desulfovibrionia</taxon>
        <taxon>Desulfovibrionales</taxon>
        <taxon>Desulfovibrionaceae</taxon>
    </lineage>
</organism>
<gene>
    <name evidence="4" type="ORF">DPRO_2995</name>
</gene>
<evidence type="ECO:0000256" key="2">
    <source>
        <dbReference type="SAM" id="SignalP"/>
    </source>
</evidence>
<dbReference type="OrthoDB" id="8970257at2"/>
<dbReference type="Gene3D" id="3.90.640.20">
    <property type="entry name" value="Heat-shock cognate protein, ATPase"/>
    <property type="match status" value="1"/>
</dbReference>
<keyword evidence="2" id="KW-0732">Signal</keyword>
<dbReference type="InterPro" id="IPR037126">
    <property type="entry name" value="PdaC/RsiV-like_sf"/>
</dbReference>
<reference evidence="5" key="1">
    <citation type="submission" date="2017-09" db="EMBL/GenBank/DDBJ databases">
        <authorList>
            <person name="Regsiter A."/>
            <person name="William W."/>
        </authorList>
    </citation>
    <scope>NUCLEOTIDE SEQUENCE [LARGE SCALE GENOMIC DNA]</scope>
    <source>
        <strain evidence="5">500-1</strain>
    </source>
</reference>